<feature type="region of interest" description="Disordered" evidence="1">
    <location>
        <begin position="1"/>
        <end position="29"/>
    </location>
</feature>
<keyword evidence="3" id="KW-1185">Reference proteome</keyword>
<protein>
    <submittedName>
        <fullName evidence="4">Exonuclease 3'-5' domain-containing protein 1-like isoform X1</fullName>
    </submittedName>
</protein>
<dbReference type="Gene3D" id="3.30.420.10">
    <property type="entry name" value="Ribonuclease H-like superfamily/Ribonuclease H"/>
    <property type="match status" value="1"/>
</dbReference>
<feature type="compositionally biased region" description="Basic residues" evidence="1">
    <location>
        <begin position="1"/>
        <end position="21"/>
    </location>
</feature>
<feature type="region of interest" description="Disordered" evidence="1">
    <location>
        <begin position="464"/>
        <end position="614"/>
    </location>
</feature>
<dbReference type="SMART" id="SM00474">
    <property type="entry name" value="35EXOc"/>
    <property type="match status" value="1"/>
</dbReference>
<evidence type="ECO:0000313" key="4">
    <source>
        <dbReference type="RefSeq" id="XP_014673668.1"/>
    </source>
</evidence>
<feature type="compositionally biased region" description="Basic and acidic residues" evidence="1">
    <location>
        <begin position="472"/>
        <end position="483"/>
    </location>
</feature>
<dbReference type="RefSeq" id="XP_014673668.1">
    <property type="nucleotide sequence ID" value="XM_014818182.1"/>
</dbReference>
<sequence length="630" mass="68875">MAGRHRNRARKRQRQRQRQRYGQRAENNMATPSNIEKWVGCKLKIEASDGQFTGTCHSVNLLDMCLTLSDVTTETGKPVHGLRNFYQHEIQNIEMVSAGTVKSHLGDNVTGRQKSVMIKHTQPRHLKNLVDVSQNQVRGSAYGLAKSKAELRVSHDSALPTDSSEEEQRAPAVTLKFGRPVKILIIDQVDDEFLQSIEHIRKQSVIGLAIEGKSLSRVGKLCWVQVATGRAVYLYDIVSLGREAFERGLRDVLESPTPSKVVHDCRAMSDVLHHVYATSPRNVFDTQVAAAIIYRARHAGDLPRYVDSLPDCLKHHLGLTDERLNYARVRQQYADRDEAQWERRPLAVDATDRLVKDVVYLLDLRAAMMEAMLEDFMFGVNVFLADMRDAPADDVARRVQHAHRVPDALAELNVIARRRRSAGHRRAPPTLDGFAENVSCINEPGVFFSRDIWHCRAGDGESAASGQAQAAGRRDPVHTDPSDAKVVFRPAGMPPLEVNREQGGAQRQEAPTPRRSPGGVSRGAPTPRRSPGGVSRGAPTPRRSPGGVSRGASSPRAQASSPGQAKLTQDASTGALPVALSSPPGQARLAPAASPGALPTSGAEADRQAGETEQEAAVLKVLKALRGEGD</sequence>
<organism evidence="3 4">
    <name type="scientific">Priapulus caudatus</name>
    <name type="common">Priapulid worm</name>
    <dbReference type="NCBI Taxonomy" id="37621"/>
    <lineage>
        <taxon>Eukaryota</taxon>
        <taxon>Metazoa</taxon>
        <taxon>Ecdysozoa</taxon>
        <taxon>Scalidophora</taxon>
        <taxon>Priapulida</taxon>
        <taxon>Priapulimorpha</taxon>
        <taxon>Priapulimorphida</taxon>
        <taxon>Priapulidae</taxon>
        <taxon>Priapulus</taxon>
    </lineage>
</organism>
<accession>A0ABM1EN97</accession>
<dbReference type="InterPro" id="IPR012337">
    <property type="entry name" value="RNaseH-like_sf"/>
</dbReference>
<proteinExistence type="predicted"/>
<dbReference type="GeneID" id="106813936"/>
<gene>
    <name evidence="4" type="primary">LOC106813936</name>
</gene>
<feature type="compositionally biased region" description="Polar residues" evidence="1">
    <location>
        <begin position="551"/>
        <end position="572"/>
    </location>
</feature>
<dbReference type="Pfam" id="PF01612">
    <property type="entry name" value="DNA_pol_A_exo1"/>
    <property type="match status" value="1"/>
</dbReference>
<evidence type="ECO:0000259" key="2">
    <source>
        <dbReference type="SMART" id="SM00474"/>
    </source>
</evidence>
<evidence type="ECO:0000313" key="3">
    <source>
        <dbReference type="Proteomes" id="UP000695022"/>
    </source>
</evidence>
<dbReference type="PANTHER" id="PTHR46628">
    <property type="entry name" value="PIRNA BIOGENESIS PROTEIN EXD1"/>
    <property type="match status" value="1"/>
</dbReference>
<evidence type="ECO:0000256" key="1">
    <source>
        <dbReference type="SAM" id="MobiDB-lite"/>
    </source>
</evidence>
<dbReference type="Proteomes" id="UP000695022">
    <property type="component" value="Unplaced"/>
</dbReference>
<dbReference type="InterPro" id="IPR036397">
    <property type="entry name" value="RNaseH_sf"/>
</dbReference>
<reference evidence="4" key="1">
    <citation type="submission" date="2025-08" db="UniProtKB">
        <authorList>
            <consortium name="RefSeq"/>
        </authorList>
    </citation>
    <scope>IDENTIFICATION</scope>
</reference>
<name>A0ABM1EN97_PRICU</name>
<dbReference type="InterPro" id="IPR052144">
    <property type="entry name" value="piRNA_biogenesis_EXD1"/>
</dbReference>
<dbReference type="SUPFAM" id="SSF53098">
    <property type="entry name" value="Ribonuclease H-like"/>
    <property type="match status" value="1"/>
</dbReference>
<feature type="domain" description="3'-5' exonuclease" evidence="2">
    <location>
        <begin position="185"/>
        <end position="373"/>
    </location>
</feature>
<dbReference type="PANTHER" id="PTHR46628:SF1">
    <property type="entry name" value="PIRNA BIOGENESIS PROTEIN EXD1"/>
    <property type="match status" value="1"/>
</dbReference>
<dbReference type="InterPro" id="IPR002562">
    <property type="entry name" value="3'-5'_exonuclease_dom"/>
</dbReference>